<dbReference type="GO" id="GO:0090071">
    <property type="term" value="P:negative regulation of ribosome biogenesis"/>
    <property type="evidence" value="ECO:0007669"/>
    <property type="project" value="UniProtKB-UniRule"/>
</dbReference>
<dbReference type="EMBL" id="NOXT01000119">
    <property type="protein sequence ID" value="OYQ26170.1"/>
    <property type="molecule type" value="Genomic_DNA"/>
</dbReference>
<evidence type="ECO:0000256" key="1">
    <source>
        <dbReference type="ARBA" id="ARBA00010574"/>
    </source>
</evidence>
<dbReference type="AlphaFoldDB" id="A0A255YCG6"/>
<dbReference type="SUPFAM" id="SSF81301">
    <property type="entry name" value="Nucleotidyltransferase"/>
    <property type="match status" value="1"/>
</dbReference>
<name>A0A255YCG6_9SPHN</name>
<keyword evidence="2" id="KW-0678">Repressor</keyword>
<comment type="caution">
    <text evidence="4">The sequence shown here is derived from an EMBL/GenBank/DDBJ whole genome shotgun (WGS) entry which is preliminary data.</text>
</comment>
<keyword evidence="2" id="KW-0810">Translation regulation</keyword>
<evidence type="ECO:0000313" key="5">
    <source>
        <dbReference type="Proteomes" id="UP000216991"/>
    </source>
</evidence>
<keyword evidence="2" id="KW-0963">Cytoplasm</keyword>
<feature type="region of interest" description="Disordered" evidence="3">
    <location>
        <begin position="100"/>
        <end position="119"/>
    </location>
</feature>
<dbReference type="Proteomes" id="UP000216991">
    <property type="component" value="Unassembled WGS sequence"/>
</dbReference>
<gene>
    <name evidence="2 4" type="primary">rsfS</name>
    <name evidence="4" type="ORF">CHU93_12300</name>
</gene>
<reference evidence="4 5" key="1">
    <citation type="submission" date="2017-07" db="EMBL/GenBank/DDBJ databases">
        <title>Sandarakinorhabdus cyanobacteriorum sp. nov., a novel bacterium isolated from cyanobacterial aggregates in a eutrophic lake.</title>
        <authorList>
            <person name="Cai H."/>
        </authorList>
    </citation>
    <scope>NUCLEOTIDE SEQUENCE [LARGE SCALE GENOMIC DNA]</scope>
    <source>
        <strain evidence="4 5">TH057</strain>
    </source>
</reference>
<dbReference type="RefSeq" id="WP_086115703.1">
    <property type="nucleotide sequence ID" value="NZ_NOXT01000119.1"/>
</dbReference>
<proteinExistence type="inferred from homology"/>
<comment type="subunit">
    <text evidence="2">Interacts with ribosomal protein uL14 (rplN).</text>
</comment>
<comment type="similarity">
    <text evidence="1 2">Belongs to the Iojap/RsfS family.</text>
</comment>
<dbReference type="InterPro" id="IPR004394">
    <property type="entry name" value="Iojap/RsfS/C7orf30"/>
</dbReference>
<evidence type="ECO:0000313" key="4">
    <source>
        <dbReference type="EMBL" id="OYQ26170.1"/>
    </source>
</evidence>
<comment type="function">
    <text evidence="2">Functions as a ribosomal silencing factor. Interacts with ribosomal protein uL14 (rplN), blocking formation of intersubunit bridge B8. Prevents association of the 30S and 50S ribosomal subunits and the formation of functional ribosomes, thus repressing translation.</text>
</comment>
<dbReference type="NCBIfam" id="TIGR00090">
    <property type="entry name" value="rsfS_iojap_ybeB"/>
    <property type="match status" value="1"/>
</dbReference>
<dbReference type="GO" id="GO:0042256">
    <property type="term" value="P:cytosolic ribosome assembly"/>
    <property type="evidence" value="ECO:0007669"/>
    <property type="project" value="UniProtKB-UniRule"/>
</dbReference>
<dbReference type="PANTHER" id="PTHR21043">
    <property type="entry name" value="IOJAP SUPERFAMILY ORTHOLOG"/>
    <property type="match status" value="1"/>
</dbReference>
<protein>
    <recommendedName>
        <fullName evidence="2">Ribosomal silencing factor RsfS</fullName>
    </recommendedName>
</protein>
<evidence type="ECO:0000256" key="3">
    <source>
        <dbReference type="SAM" id="MobiDB-lite"/>
    </source>
</evidence>
<dbReference type="Pfam" id="PF02410">
    <property type="entry name" value="RsfS"/>
    <property type="match status" value="1"/>
</dbReference>
<dbReference type="GO" id="GO:0005737">
    <property type="term" value="C:cytoplasm"/>
    <property type="evidence" value="ECO:0007669"/>
    <property type="project" value="UniProtKB-SubCell"/>
</dbReference>
<evidence type="ECO:0000256" key="2">
    <source>
        <dbReference type="HAMAP-Rule" id="MF_01477"/>
    </source>
</evidence>
<dbReference type="GO" id="GO:0043023">
    <property type="term" value="F:ribosomal large subunit binding"/>
    <property type="evidence" value="ECO:0007669"/>
    <property type="project" value="TreeGrafter"/>
</dbReference>
<keyword evidence="5" id="KW-1185">Reference proteome</keyword>
<organism evidence="4 5">
    <name type="scientific">Sandarakinorhabdus cyanobacteriorum</name>
    <dbReference type="NCBI Taxonomy" id="1981098"/>
    <lineage>
        <taxon>Bacteria</taxon>
        <taxon>Pseudomonadati</taxon>
        <taxon>Pseudomonadota</taxon>
        <taxon>Alphaproteobacteria</taxon>
        <taxon>Sphingomonadales</taxon>
        <taxon>Sphingosinicellaceae</taxon>
        <taxon>Sandarakinorhabdus</taxon>
    </lineage>
</organism>
<dbReference type="GO" id="GO:0017148">
    <property type="term" value="P:negative regulation of translation"/>
    <property type="evidence" value="ECO:0007669"/>
    <property type="project" value="UniProtKB-UniRule"/>
</dbReference>
<dbReference type="OrthoDB" id="9793681at2"/>
<sequence length="119" mass="12790">MIMKSLDDDQAVDPVSISLAGKTSIADYMVIASGRSGRQVASMATKIAEKLKADFGRSARVQGLPAADWVLIDCGDIIVHIFRPDVRSFYNLEKMWGLDEAPNPSPAFAPVTGPLGSPR</sequence>
<dbReference type="HAMAP" id="MF_01477">
    <property type="entry name" value="Iojap_RsfS"/>
    <property type="match status" value="1"/>
</dbReference>
<accession>A0A255YCG6</accession>
<dbReference type="PANTHER" id="PTHR21043:SF0">
    <property type="entry name" value="MITOCHONDRIAL ASSEMBLY OF RIBOSOMAL LARGE SUBUNIT PROTEIN 1"/>
    <property type="match status" value="1"/>
</dbReference>
<dbReference type="InterPro" id="IPR043519">
    <property type="entry name" value="NT_sf"/>
</dbReference>
<dbReference type="Gene3D" id="3.30.460.10">
    <property type="entry name" value="Beta Polymerase, domain 2"/>
    <property type="match status" value="1"/>
</dbReference>
<comment type="subcellular location">
    <subcellularLocation>
        <location evidence="2">Cytoplasm</location>
    </subcellularLocation>
</comment>